<name>A0A7X4GPL6_9BURK</name>
<gene>
    <name evidence="2" type="ORF">GTP45_10720</name>
</gene>
<dbReference type="Proteomes" id="UP000450012">
    <property type="component" value="Unassembled WGS sequence"/>
</dbReference>
<evidence type="ECO:0000313" key="3">
    <source>
        <dbReference type="Proteomes" id="UP000450012"/>
    </source>
</evidence>
<organism evidence="2 3">
    <name type="scientific">Duganella rivi</name>
    <dbReference type="NCBI Taxonomy" id="2666083"/>
    <lineage>
        <taxon>Bacteria</taxon>
        <taxon>Pseudomonadati</taxon>
        <taxon>Pseudomonadota</taxon>
        <taxon>Betaproteobacteria</taxon>
        <taxon>Burkholderiales</taxon>
        <taxon>Oxalobacteraceae</taxon>
        <taxon>Telluria group</taxon>
        <taxon>Duganella</taxon>
    </lineage>
</organism>
<comment type="caution">
    <text evidence="2">The sequence shown here is derived from an EMBL/GenBank/DDBJ whole genome shotgun (WGS) entry which is preliminary data.</text>
</comment>
<accession>A0A7X4GPL6</accession>
<dbReference type="EMBL" id="WWCK01000003">
    <property type="protein sequence ID" value="MYM67303.1"/>
    <property type="molecule type" value="Genomic_DNA"/>
</dbReference>
<protein>
    <recommendedName>
        <fullName evidence="4">LexA regulated protein</fullName>
    </recommendedName>
</protein>
<reference evidence="2 3" key="1">
    <citation type="submission" date="2019-12" db="EMBL/GenBank/DDBJ databases">
        <title>Novel species isolated from a subtropical stream in China.</title>
        <authorList>
            <person name="Lu H."/>
        </authorList>
    </citation>
    <scope>NUCLEOTIDE SEQUENCE [LARGE SCALE GENOMIC DNA]</scope>
    <source>
        <strain evidence="2 3">FT55W</strain>
    </source>
</reference>
<evidence type="ECO:0008006" key="4">
    <source>
        <dbReference type="Google" id="ProtNLM"/>
    </source>
</evidence>
<proteinExistence type="predicted"/>
<feature type="region of interest" description="Disordered" evidence="1">
    <location>
        <begin position="1"/>
        <end position="28"/>
    </location>
</feature>
<dbReference type="AlphaFoldDB" id="A0A7X4GPL6"/>
<evidence type="ECO:0000256" key="1">
    <source>
        <dbReference type="SAM" id="MobiDB-lite"/>
    </source>
</evidence>
<sequence length="84" mass="9530">MRDHKDQVTAEIPGVKPLPKPRERKYANDAEKQAAYRARNHLVMRTISIPAEVDEALQAALKKSGKGISETVVKLLRTQLLRKR</sequence>
<evidence type="ECO:0000313" key="2">
    <source>
        <dbReference type="EMBL" id="MYM67303.1"/>
    </source>
</evidence>
<keyword evidence="3" id="KW-1185">Reference proteome</keyword>
<dbReference type="RefSeq" id="WP_161013854.1">
    <property type="nucleotide sequence ID" value="NZ_WWCK01000003.1"/>
</dbReference>